<dbReference type="GO" id="GO:0008146">
    <property type="term" value="F:sulfotransferase activity"/>
    <property type="evidence" value="ECO:0007669"/>
    <property type="project" value="InterPro"/>
</dbReference>
<dbReference type="SUPFAM" id="SSF52540">
    <property type="entry name" value="P-loop containing nucleoside triphosphate hydrolases"/>
    <property type="match status" value="1"/>
</dbReference>
<feature type="compositionally biased region" description="Polar residues" evidence="1">
    <location>
        <begin position="43"/>
        <end position="52"/>
    </location>
</feature>
<comment type="caution">
    <text evidence="3">The sequence shown here is derived from an EMBL/GenBank/DDBJ whole genome shotgun (WGS) entry which is preliminary data.</text>
</comment>
<name>A0A812X0E5_SYMPI</name>
<feature type="region of interest" description="Disordered" evidence="1">
    <location>
        <begin position="40"/>
        <end position="60"/>
    </location>
</feature>
<evidence type="ECO:0000313" key="4">
    <source>
        <dbReference type="Proteomes" id="UP000649617"/>
    </source>
</evidence>
<dbReference type="GO" id="GO:0016020">
    <property type="term" value="C:membrane"/>
    <property type="evidence" value="ECO:0007669"/>
    <property type="project" value="InterPro"/>
</dbReference>
<feature type="transmembrane region" description="Helical" evidence="2">
    <location>
        <begin position="14"/>
        <end position="37"/>
    </location>
</feature>
<dbReference type="Proteomes" id="UP000649617">
    <property type="component" value="Unassembled WGS sequence"/>
</dbReference>
<sequence length="302" mass="33928">MAAGGRGSSCLRSVLLGLTAYFLGALTVVCYDALLAMPKEGHGSQSRNSSIEVKSETKATGGAELGAKPALNFTVVTKDVTSPTVAAKDGEAKPPSPQLLQSAQHVRHHGPHGLKFIHISKTGGTSIEQLGINLPEQLRWGAWDRQEYGYQHGAFRYFPAEKRQKYDWFLVSRNPVDRFVSEYHCGFEGVNYMQSRFHTEKDFNQWIQGRLRQGGTPGGHFIMMTDYLDADPNVTQHIVRYENLDADLRFVLGLYNITYRRLRHDNGGGKRMFTRRNITNDTLAYIRAYYAADFANFGYPLP</sequence>
<reference evidence="3" key="1">
    <citation type="submission" date="2021-02" db="EMBL/GenBank/DDBJ databases">
        <authorList>
            <person name="Dougan E. K."/>
            <person name="Rhodes N."/>
            <person name="Thang M."/>
            <person name="Chan C."/>
        </authorList>
    </citation>
    <scope>NUCLEOTIDE SEQUENCE</scope>
</reference>
<organism evidence="3 4">
    <name type="scientific">Symbiodinium pilosum</name>
    <name type="common">Dinoflagellate</name>
    <dbReference type="NCBI Taxonomy" id="2952"/>
    <lineage>
        <taxon>Eukaryota</taxon>
        <taxon>Sar</taxon>
        <taxon>Alveolata</taxon>
        <taxon>Dinophyceae</taxon>
        <taxon>Suessiales</taxon>
        <taxon>Symbiodiniaceae</taxon>
        <taxon>Symbiodinium</taxon>
    </lineage>
</organism>
<proteinExistence type="predicted"/>
<keyword evidence="2" id="KW-0812">Transmembrane</keyword>
<protein>
    <submittedName>
        <fullName evidence="3">FadB protein</fullName>
    </submittedName>
</protein>
<dbReference type="AlphaFoldDB" id="A0A812X0E5"/>
<gene>
    <name evidence="3" type="primary">fadB</name>
    <name evidence="3" type="ORF">SPIL2461_LOCUS19698</name>
</gene>
<keyword evidence="4" id="KW-1185">Reference proteome</keyword>
<dbReference type="InterPro" id="IPR027417">
    <property type="entry name" value="P-loop_NTPase"/>
</dbReference>
<dbReference type="OrthoDB" id="260519at2759"/>
<dbReference type="Gene3D" id="3.40.50.300">
    <property type="entry name" value="P-loop containing nucleotide triphosphate hydrolases"/>
    <property type="match status" value="1"/>
</dbReference>
<keyword evidence="2" id="KW-0472">Membrane</keyword>
<accession>A0A812X0E5</accession>
<keyword evidence="2" id="KW-1133">Transmembrane helix</keyword>
<dbReference type="InterPro" id="IPR005331">
    <property type="entry name" value="Sulfotransferase"/>
</dbReference>
<dbReference type="EMBL" id="CAJNIZ010044774">
    <property type="protein sequence ID" value="CAE7700624.1"/>
    <property type="molecule type" value="Genomic_DNA"/>
</dbReference>
<evidence type="ECO:0000256" key="2">
    <source>
        <dbReference type="SAM" id="Phobius"/>
    </source>
</evidence>
<dbReference type="Pfam" id="PF03567">
    <property type="entry name" value="Sulfotransfer_2"/>
    <property type="match status" value="1"/>
</dbReference>
<evidence type="ECO:0000256" key="1">
    <source>
        <dbReference type="SAM" id="MobiDB-lite"/>
    </source>
</evidence>
<evidence type="ECO:0000313" key="3">
    <source>
        <dbReference type="EMBL" id="CAE7700624.1"/>
    </source>
</evidence>